<dbReference type="EMBL" id="JACYFG010000002">
    <property type="protein sequence ID" value="MBD5778050.1"/>
    <property type="molecule type" value="Genomic_DNA"/>
</dbReference>
<accession>A0A927IG64</accession>
<dbReference type="Pfam" id="PF11578">
    <property type="entry name" value="DUF3237"/>
    <property type="match status" value="1"/>
</dbReference>
<evidence type="ECO:0000256" key="1">
    <source>
        <dbReference type="HAMAP-Rule" id="MF_00775"/>
    </source>
</evidence>
<sequence>MIRIIICLLASFVAVSDGLRADDARDRGGDFETEFVYEAHVTIGDIVEVGETAKGIRRYIPITGGRFEGPRLKGTVLPGGADWQTERTDGGIELDALYSMRCDDGTVIIVRNQGIISPGGSYLKTTPTFTVPDGPHNWLDDFLYIGTVSGSEEPDTVVIRVFRVK</sequence>
<dbReference type="RefSeq" id="WP_191615178.1">
    <property type="nucleotide sequence ID" value="NZ_JACYFG010000002.1"/>
</dbReference>
<dbReference type="PANTHER" id="PTHR37315">
    <property type="entry name" value="UPF0311 PROTEIN BLR7842"/>
    <property type="match status" value="1"/>
</dbReference>
<organism evidence="2 3">
    <name type="scientific">Pelagicoccus enzymogenes</name>
    <dbReference type="NCBI Taxonomy" id="2773457"/>
    <lineage>
        <taxon>Bacteria</taxon>
        <taxon>Pseudomonadati</taxon>
        <taxon>Verrucomicrobiota</taxon>
        <taxon>Opitutia</taxon>
        <taxon>Puniceicoccales</taxon>
        <taxon>Pelagicoccaceae</taxon>
        <taxon>Pelagicoccus</taxon>
    </lineage>
</organism>
<dbReference type="PANTHER" id="PTHR37315:SF1">
    <property type="entry name" value="UPF0311 PROTEIN BLR7842"/>
    <property type="match status" value="1"/>
</dbReference>
<comment type="caution">
    <text evidence="2">The sequence shown here is derived from an EMBL/GenBank/DDBJ whole genome shotgun (WGS) entry which is preliminary data.</text>
</comment>
<evidence type="ECO:0000313" key="3">
    <source>
        <dbReference type="Proteomes" id="UP000622317"/>
    </source>
</evidence>
<comment type="similarity">
    <text evidence="1">Belongs to the UPF0311 family.</text>
</comment>
<dbReference type="InterPro" id="IPR020915">
    <property type="entry name" value="UPF0311"/>
</dbReference>
<name>A0A927IG64_9BACT</name>
<proteinExistence type="inferred from homology"/>
<keyword evidence="3" id="KW-1185">Reference proteome</keyword>
<reference evidence="2" key="1">
    <citation type="submission" date="2020-09" db="EMBL/GenBank/DDBJ databases">
        <title>Pelagicoccus enzymogenes sp. nov. with an EPS production, isolated from marine sediment.</title>
        <authorList>
            <person name="Feng X."/>
        </authorList>
    </citation>
    <scope>NUCLEOTIDE SEQUENCE</scope>
    <source>
        <strain evidence="2">NFK12</strain>
    </source>
</reference>
<dbReference type="Proteomes" id="UP000622317">
    <property type="component" value="Unassembled WGS sequence"/>
</dbReference>
<dbReference type="AlphaFoldDB" id="A0A927IG64"/>
<dbReference type="Gene3D" id="2.40.160.20">
    <property type="match status" value="1"/>
</dbReference>
<gene>
    <name evidence="2" type="ORF">IEN85_00890</name>
</gene>
<protein>
    <recommendedName>
        <fullName evidence="1">UPF0311 protein IEN85_00890</fullName>
    </recommendedName>
</protein>
<dbReference type="HAMAP" id="MF_00775">
    <property type="entry name" value="UPF0311"/>
    <property type="match status" value="1"/>
</dbReference>
<evidence type="ECO:0000313" key="2">
    <source>
        <dbReference type="EMBL" id="MBD5778050.1"/>
    </source>
</evidence>